<name>A0ABY4MD66_9ACTN</name>
<organism evidence="1 2">
    <name type="scientific">Streptomyces halobius</name>
    <dbReference type="NCBI Taxonomy" id="2879846"/>
    <lineage>
        <taxon>Bacteria</taxon>
        <taxon>Bacillati</taxon>
        <taxon>Actinomycetota</taxon>
        <taxon>Actinomycetes</taxon>
        <taxon>Kitasatosporales</taxon>
        <taxon>Streptomycetaceae</taxon>
        <taxon>Streptomyces</taxon>
    </lineage>
</organism>
<evidence type="ECO:0000313" key="1">
    <source>
        <dbReference type="EMBL" id="UQA95720.1"/>
    </source>
</evidence>
<protein>
    <submittedName>
        <fullName evidence="1">Uncharacterized protein</fullName>
    </submittedName>
</protein>
<dbReference type="Proteomes" id="UP000830115">
    <property type="component" value="Chromosome"/>
</dbReference>
<accession>A0ABY4MD66</accession>
<reference evidence="1" key="1">
    <citation type="submission" date="2021-10" db="EMBL/GenBank/DDBJ databases">
        <title>Streptomyces nigrumlapis sp.nov.,an antimicrobial producing actinobacterium isolated from Black Gobi rocks.</title>
        <authorList>
            <person name="Wen Y."/>
            <person name="Zhang W."/>
            <person name="Liu X.G."/>
        </authorList>
    </citation>
    <scope>NUCLEOTIDE SEQUENCE</scope>
    <source>
        <strain evidence="1">ST13-2-2</strain>
    </source>
</reference>
<evidence type="ECO:0000313" key="2">
    <source>
        <dbReference type="Proteomes" id="UP000830115"/>
    </source>
</evidence>
<keyword evidence="2" id="KW-1185">Reference proteome</keyword>
<proteinExistence type="predicted"/>
<gene>
    <name evidence="1" type="ORF">K9S39_31090</name>
</gene>
<dbReference type="RefSeq" id="WP_248866633.1">
    <property type="nucleotide sequence ID" value="NZ_CP086322.1"/>
</dbReference>
<dbReference type="EMBL" id="CP086322">
    <property type="protein sequence ID" value="UQA95720.1"/>
    <property type="molecule type" value="Genomic_DNA"/>
</dbReference>
<sequence length="158" mass="16488">MPVRRRRGGHRGSAGGAVIGPAALAPLIEDVLRHLLDGDLGRAAVVLDDITCRGDAADVFGLCCAVADTGRAVLPVLYPHGYGPGLVVDVPADDAHRLFAARFLTAYDHGDVPMASALYAVAHTAGDRARTESVCALLALVSSFYRRAALSSQEGPRT</sequence>